<gene>
    <name evidence="5" type="ORF">F6B42_02415</name>
</gene>
<organism evidence="5 6">
    <name type="scientific">Microbacterium radiodurans</name>
    <dbReference type="NCBI Taxonomy" id="661398"/>
    <lineage>
        <taxon>Bacteria</taxon>
        <taxon>Bacillati</taxon>
        <taxon>Actinomycetota</taxon>
        <taxon>Actinomycetes</taxon>
        <taxon>Micrococcales</taxon>
        <taxon>Microbacteriaceae</taxon>
        <taxon>Microbacterium</taxon>
    </lineage>
</organism>
<dbReference type="CDD" id="cd01392">
    <property type="entry name" value="HTH_LacI"/>
    <property type="match status" value="1"/>
</dbReference>
<evidence type="ECO:0000256" key="2">
    <source>
        <dbReference type="ARBA" id="ARBA00023125"/>
    </source>
</evidence>
<dbReference type="Proteomes" id="UP000327039">
    <property type="component" value="Unassembled WGS sequence"/>
</dbReference>
<dbReference type="Gene3D" id="1.10.260.40">
    <property type="entry name" value="lambda repressor-like DNA-binding domains"/>
    <property type="match status" value="1"/>
</dbReference>
<keyword evidence="6" id="KW-1185">Reference proteome</keyword>
<protein>
    <submittedName>
        <fullName evidence="5">LacI family transcriptional regulator</fullName>
    </submittedName>
</protein>
<dbReference type="AlphaFoldDB" id="A0A5J5IUN4"/>
<dbReference type="PANTHER" id="PTHR30146:SF109">
    <property type="entry name" value="HTH-TYPE TRANSCRIPTIONAL REGULATOR GALS"/>
    <property type="match status" value="1"/>
</dbReference>
<dbReference type="PANTHER" id="PTHR30146">
    <property type="entry name" value="LACI-RELATED TRANSCRIPTIONAL REPRESSOR"/>
    <property type="match status" value="1"/>
</dbReference>
<dbReference type="SUPFAM" id="SSF47413">
    <property type="entry name" value="lambda repressor-like DNA-binding domains"/>
    <property type="match status" value="1"/>
</dbReference>
<keyword evidence="3" id="KW-0804">Transcription</keyword>
<dbReference type="GO" id="GO:0000976">
    <property type="term" value="F:transcription cis-regulatory region binding"/>
    <property type="evidence" value="ECO:0007669"/>
    <property type="project" value="TreeGrafter"/>
</dbReference>
<dbReference type="Pfam" id="PF13377">
    <property type="entry name" value="Peripla_BP_3"/>
    <property type="match status" value="1"/>
</dbReference>
<dbReference type="Gene3D" id="3.40.50.2300">
    <property type="match status" value="2"/>
</dbReference>
<keyword evidence="1" id="KW-0805">Transcription regulation</keyword>
<dbReference type="EMBL" id="VYRZ01000001">
    <property type="protein sequence ID" value="KAA9089359.1"/>
    <property type="molecule type" value="Genomic_DNA"/>
</dbReference>
<evidence type="ECO:0000259" key="4">
    <source>
        <dbReference type="PROSITE" id="PS50932"/>
    </source>
</evidence>
<evidence type="ECO:0000313" key="6">
    <source>
        <dbReference type="Proteomes" id="UP000327039"/>
    </source>
</evidence>
<dbReference type="InterPro" id="IPR000843">
    <property type="entry name" value="HTH_LacI"/>
</dbReference>
<dbReference type="InterPro" id="IPR028082">
    <property type="entry name" value="Peripla_BP_I"/>
</dbReference>
<sequence length="342" mass="35779">MVGIDDVARRADVSTATVSRTLSGRGIVSAATRERVLRAASDLGYVVSSAASSLASGRTRNIGVLVPILDRWFFSRVLTGIAATLQRSDYDVALYALTSDADERRRVFEASLRRQRIDGVVVVSMALGAGEIEQLSGLGLPVIGLGGRLAGLPSLVVDEIAVARCATQHLLDLGHRDIAHIGLRPQFEGDFHIPSQRRRGFEAALSDAGLAPRDDRFAAADFTMAGGHDAATRLLRDAASRPTAIFAASDEMAIGALLAARELGLSVPGDVSIIGVDGHDLGAFFGLTTVDQFPSRQGERVAAAMLDALHADTAAAAPAQPPEQPAGLEFALVARSSTAPPA</sequence>
<evidence type="ECO:0000256" key="3">
    <source>
        <dbReference type="ARBA" id="ARBA00023163"/>
    </source>
</evidence>
<dbReference type="InterPro" id="IPR010982">
    <property type="entry name" value="Lambda_DNA-bd_dom_sf"/>
</dbReference>
<evidence type="ECO:0000313" key="5">
    <source>
        <dbReference type="EMBL" id="KAA9089359.1"/>
    </source>
</evidence>
<dbReference type="PROSITE" id="PS50932">
    <property type="entry name" value="HTH_LACI_2"/>
    <property type="match status" value="1"/>
</dbReference>
<accession>A0A5J5IUN4</accession>
<reference evidence="6" key="1">
    <citation type="submission" date="2019-09" db="EMBL/GenBank/DDBJ databases">
        <title>Mumia zhuanghuii sp. nov. isolated from the intestinal contents of plateau pika (Ochotona curzoniae) in the Qinghai-Tibet plateau of China.</title>
        <authorList>
            <person name="Tian Z."/>
        </authorList>
    </citation>
    <scope>NUCLEOTIDE SEQUENCE [LARGE SCALE GENOMIC DNA]</scope>
    <source>
        <strain evidence="6">DSM 25564</strain>
    </source>
</reference>
<dbReference type="RefSeq" id="WP_150417991.1">
    <property type="nucleotide sequence ID" value="NZ_VYRZ01000001.1"/>
</dbReference>
<dbReference type="SUPFAM" id="SSF53822">
    <property type="entry name" value="Periplasmic binding protein-like I"/>
    <property type="match status" value="1"/>
</dbReference>
<dbReference type="Pfam" id="PF00356">
    <property type="entry name" value="LacI"/>
    <property type="match status" value="1"/>
</dbReference>
<dbReference type="OrthoDB" id="3510266at2"/>
<feature type="domain" description="HTH lacI-type" evidence="4">
    <location>
        <begin position="2"/>
        <end position="56"/>
    </location>
</feature>
<comment type="caution">
    <text evidence="5">The sequence shown here is derived from an EMBL/GenBank/DDBJ whole genome shotgun (WGS) entry which is preliminary data.</text>
</comment>
<dbReference type="CDD" id="cd06267">
    <property type="entry name" value="PBP1_LacI_sugar_binding-like"/>
    <property type="match status" value="1"/>
</dbReference>
<evidence type="ECO:0000256" key="1">
    <source>
        <dbReference type="ARBA" id="ARBA00023015"/>
    </source>
</evidence>
<keyword evidence="2" id="KW-0238">DNA-binding</keyword>
<dbReference type="SMART" id="SM00354">
    <property type="entry name" value="HTH_LACI"/>
    <property type="match status" value="1"/>
</dbReference>
<proteinExistence type="predicted"/>
<dbReference type="InterPro" id="IPR046335">
    <property type="entry name" value="LacI/GalR-like_sensor"/>
</dbReference>
<name>A0A5J5IUN4_9MICO</name>
<dbReference type="GO" id="GO:0003700">
    <property type="term" value="F:DNA-binding transcription factor activity"/>
    <property type="evidence" value="ECO:0007669"/>
    <property type="project" value="TreeGrafter"/>
</dbReference>